<dbReference type="SUPFAM" id="SSF55781">
    <property type="entry name" value="GAF domain-like"/>
    <property type="match status" value="1"/>
</dbReference>
<dbReference type="AlphaFoldDB" id="A0A4R8VIB7"/>
<reference evidence="7 8" key="1">
    <citation type="submission" date="2019-03" db="EMBL/GenBank/DDBJ databases">
        <title>Genomics of glacier-inhabiting Cryobacterium strains.</title>
        <authorList>
            <person name="Liu Q."/>
            <person name="Xin Y.-H."/>
        </authorList>
    </citation>
    <scope>NUCLEOTIDE SEQUENCE [LARGE SCALE GENOMIC DNA]</scope>
    <source>
        <strain evidence="7 8">Hh34</strain>
    </source>
</reference>
<feature type="compositionally biased region" description="Low complexity" evidence="4">
    <location>
        <begin position="46"/>
        <end position="63"/>
    </location>
</feature>
<dbReference type="Gene3D" id="3.30.450.40">
    <property type="match status" value="1"/>
</dbReference>
<gene>
    <name evidence="7" type="ORF">E3O11_10490</name>
</gene>
<dbReference type="Gene3D" id="1.10.10.10">
    <property type="entry name" value="Winged helix-like DNA-binding domain superfamily/Winged helix DNA-binding domain"/>
    <property type="match status" value="1"/>
</dbReference>
<proteinExistence type="predicted"/>
<dbReference type="SUPFAM" id="SSF46785">
    <property type="entry name" value="Winged helix' DNA-binding domain"/>
    <property type="match status" value="1"/>
</dbReference>
<evidence type="ECO:0000256" key="2">
    <source>
        <dbReference type="ARBA" id="ARBA00023125"/>
    </source>
</evidence>
<evidence type="ECO:0000259" key="6">
    <source>
        <dbReference type="PROSITE" id="PS51078"/>
    </source>
</evidence>
<dbReference type="InterPro" id="IPR050707">
    <property type="entry name" value="HTH_MetabolicPath_Reg"/>
</dbReference>
<dbReference type="InterPro" id="IPR036390">
    <property type="entry name" value="WH_DNA-bd_sf"/>
</dbReference>
<dbReference type="InterPro" id="IPR036388">
    <property type="entry name" value="WH-like_DNA-bd_sf"/>
</dbReference>
<dbReference type="EMBL" id="SOFE01000022">
    <property type="protein sequence ID" value="TFB83273.1"/>
    <property type="molecule type" value="Genomic_DNA"/>
</dbReference>
<organism evidence="7 8">
    <name type="scientific">Cryobacterium levicorallinum</name>
    <dbReference type="NCBI Taxonomy" id="995038"/>
    <lineage>
        <taxon>Bacteria</taxon>
        <taxon>Bacillati</taxon>
        <taxon>Actinomycetota</taxon>
        <taxon>Actinomycetes</taxon>
        <taxon>Micrococcales</taxon>
        <taxon>Microbacteriaceae</taxon>
        <taxon>Cryobacterium</taxon>
    </lineage>
</organism>
<dbReference type="GO" id="GO:0003677">
    <property type="term" value="F:DNA binding"/>
    <property type="evidence" value="ECO:0007669"/>
    <property type="project" value="UniProtKB-KW"/>
</dbReference>
<dbReference type="PROSITE" id="PS51078">
    <property type="entry name" value="ICLR_ED"/>
    <property type="match status" value="1"/>
</dbReference>
<protein>
    <submittedName>
        <fullName evidence="7">IclR family transcriptional regulator</fullName>
    </submittedName>
</protein>
<evidence type="ECO:0000256" key="3">
    <source>
        <dbReference type="ARBA" id="ARBA00023163"/>
    </source>
</evidence>
<sequence length="322" mass="34091">MDTGGEIISQPAASDVPTPPNGSPVPAGQSGRDASVRATRPERGGQPAQSAHPVPAAQPAQSVPGAQVAGRIALLLRLVGRNPAGTPLAEIVRDSGLTRPTVHRLLTSLAAEGLLDHDAVRRTWHYGPEVFVMGTVAAARYPIEELARPSLVRLAEATGESAFLSIRRGAETVCLLREEGSFPIRSFVLHEGVRFPLGVASAGMAILAYLPEPEVDALLADTGSVDTETFAARWGAQHSPASIRANLERTRVTGYAVNPGLVLEGSWGMGAAIFDRSGRPGWALSLTGIEPRFKPERQKILGQLLLDEASRITQTLQRPPIA</sequence>
<dbReference type="GO" id="GO:0045892">
    <property type="term" value="P:negative regulation of DNA-templated transcription"/>
    <property type="evidence" value="ECO:0007669"/>
    <property type="project" value="TreeGrafter"/>
</dbReference>
<evidence type="ECO:0000256" key="4">
    <source>
        <dbReference type="SAM" id="MobiDB-lite"/>
    </source>
</evidence>
<dbReference type="PROSITE" id="PS51077">
    <property type="entry name" value="HTH_ICLR"/>
    <property type="match status" value="1"/>
</dbReference>
<feature type="region of interest" description="Disordered" evidence="4">
    <location>
        <begin position="1"/>
        <end position="63"/>
    </location>
</feature>
<evidence type="ECO:0000313" key="7">
    <source>
        <dbReference type="EMBL" id="TFB83273.1"/>
    </source>
</evidence>
<dbReference type="InterPro" id="IPR005471">
    <property type="entry name" value="Tscrpt_reg_IclR_N"/>
</dbReference>
<feature type="domain" description="IclR-ED" evidence="6">
    <location>
        <begin position="129"/>
        <end position="318"/>
    </location>
</feature>
<dbReference type="Proteomes" id="UP000297963">
    <property type="component" value="Unassembled WGS sequence"/>
</dbReference>
<dbReference type="PANTHER" id="PTHR30136">
    <property type="entry name" value="HELIX-TURN-HELIX TRANSCRIPTIONAL REGULATOR, ICLR FAMILY"/>
    <property type="match status" value="1"/>
</dbReference>
<dbReference type="InterPro" id="IPR014757">
    <property type="entry name" value="Tscrpt_reg_IclR_C"/>
</dbReference>
<keyword evidence="2" id="KW-0238">DNA-binding</keyword>
<dbReference type="GO" id="GO:0003700">
    <property type="term" value="F:DNA-binding transcription factor activity"/>
    <property type="evidence" value="ECO:0007669"/>
    <property type="project" value="TreeGrafter"/>
</dbReference>
<comment type="caution">
    <text evidence="7">The sequence shown here is derived from an EMBL/GenBank/DDBJ whole genome shotgun (WGS) entry which is preliminary data.</text>
</comment>
<keyword evidence="1" id="KW-0805">Transcription regulation</keyword>
<dbReference type="SMART" id="SM00346">
    <property type="entry name" value="HTH_ICLR"/>
    <property type="match status" value="1"/>
</dbReference>
<dbReference type="Pfam" id="PF09339">
    <property type="entry name" value="HTH_IclR"/>
    <property type="match status" value="1"/>
</dbReference>
<keyword evidence="3" id="KW-0804">Transcription</keyword>
<dbReference type="Pfam" id="PF01614">
    <property type="entry name" value="IclR_C"/>
    <property type="match status" value="1"/>
</dbReference>
<dbReference type="InterPro" id="IPR029016">
    <property type="entry name" value="GAF-like_dom_sf"/>
</dbReference>
<evidence type="ECO:0000259" key="5">
    <source>
        <dbReference type="PROSITE" id="PS51077"/>
    </source>
</evidence>
<accession>A0A4R8VIB7</accession>
<evidence type="ECO:0000313" key="8">
    <source>
        <dbReference type="Proteomes" id="UP000297963"/>
    </source>
</evidence>
<dbReference type="PANTHER" id="PTHR30136:SF39">
    <property type="entry name" value="TRANSCRIPTIONAL REGULATORY PROTEIN"/>
    <property type="match status" value="1"/>
</dbReference>
<feature type="domain" description="HTH iclR-type" evidence="5">
    <location>
        <begin position="66"/>
        <end position="128"/>
    </location>
</feature>
<name>A0A4R8VIB7_9MICO</name>
<evidence type="ECO:0000256" key="1">
    <source>
        <dbReference type="ARBA" id="ARBA00023015"/>
    </source>
</evidence>